<keyword evidence="1" id="KW-0472">Membrane</keyword>
<reference evidence="2" key="4">
    <citation type="submission" date="2019-03" db="UniProtKB">
        <authorList>
            <consortium name="EnsemblPlants"/>
        </authorList>
    </citation>
    <scope>IDENTIFICATION</scope>
</reference>
<protein>
    <submittedName>
        <fullName evidence="2">Uncharacterized protein</fullName>
    </submittedName>
</protein>
<organism evidence="2 3">
    <name type="scientific">Aegilops tauschii subsp. strangulata</name>
    <name type="common">Goatgrass</name>
    <dbReference type="NCBI Taxonomy" id="200361"/>
    <lineage>
        <taxon>Eukaryota</taxon>
        <taxon>Viridiplantae</taxon>
        <taxon>Streptophyta</taxon>
        <taxon>Embryophyta</taxon>
        <taxon>Tracheophyta</taxon>
        <taxon>Spermatophyta</taxon>
        <taxon>Magnoliopsida</taxon>
        <taxon>Liliopsida</taxon>
        <taxon>Poales</taxon>
        <taxon>Poaceae</taxon>
        <taxon>BOP clade</taxon>
        <taxon>Pooideae</taxon>
        <taxon>Triticodae</taxon>
        <taxon>Triticeae</taxon>
        <taxon>Triticinae</taxon>
        <taxon>Aegilops</taxon>
    </lineage>
</organism>
<evidence type="ECO:0000256" key="1">
    <source>
        <dbReference type="SAM" id="Phobius"/>
    </source>
</evidence>
<keyword evidence="3" id="KW-1185">Reference proteome</keyword>
<proteinExistence type="predicted"/>
<dbReference type="AlphaFoldDB" id="A0A453B7A3"/>
<feature type="transmembrane region" description="Helical" evidence="1">
    <location>
        <begin position="16"/>
        <end position="36"/>
    </location>
</feature>
<reference evidence="2" key="3">
    <citation type="journal article" date="2017" name="Nature">
        <title>Genome sequence of the progenitor of the wheat D genome Aegilops tauschii.</title>
        <authorList>
            <person name="Luo M.C."/>
            <person name="Gu Y.Q."/>
            <person name="Puiu D."/>
            <person name="Wang H."/>
            <person name="Twardziok S.O."/>
            <person name="Deal K.R."/>
            <person name="Huo N."/>
            <person name="Zhu T."/>
            <person name="Wang L."/>
            <person name="Wang Y."/>
            <person name="McGuire P.E."/>
            <person name="Liu S."/>
            <person name="Long H."/>
            <person name="Ramasamy R.K."/>
            <person name="Rodriguez J.C."/>
            <person name="Van S.L."/>
            <person name="Yuan L."/>
            <person name="Wang Z."/>
            <person name="Xia Z."/>
            <person name="Xiao L."/>
            <person name="Anderson O.D."/>
            <person name="Ouyang S."/>
            <person name="Liang Y."/>
            <person name="Zimin A.V."/>
            <person name="Pertea G."/>
            <person name="Qi P."/>
            <person name="Bennetzen J.L."/>
            <person name="Dai X."/>
            <person name="Dawson M.W."/>
            <person name="Muller H.G."/>
            <person name="Kugler K."/>
            <person name="Rivarola-Duarte L."/>
            <person name="Spannagl M."/>
            <person name="Mayer K.F.X."/>
            <person name="Lu F.H."/>
            <person name="Bevan M.W."/>
            <person name="Leroy P."/>
            <person name="Li P."/>
            <person name="You F.M."/>
            <person name="Sun Q."/>
            <person name="Liu Z."/>
            <person name="Lyons E."/>
            <person name="Wicker T."/>
            <person name="Salzberg S.L."/>
            <person name="Devos K.M."/>
            <person name="Dvorak J."/>
        </authorList>
    </citation>
    <scope>NUCLEOTIDE SEQUENCE [LARGE SCALE GENOMIC DNA]</scope>
    <source>
        <strain evidence="2">cv. AL8/78</strain>
    </source>
</reference>
<reference evidence="3" key="2">
    <citation type="journal article" date="2017" name="Nat. Plants">
        <title>The Aegilops tauschii genome reveals multiple impacts of transposons.</title>
        <authorList>
            <person name="Zhao G."/>
            <person name="Zou C."/>
            <person name="Li K."/>
            <person name="Wang K."/>
            <person name="Li T."/>
            <person name="Gao L."/>
            <person name="Zhang X."/>
            <person name="Wang H."/>
            <person name="Yang Z."/>
            <person name="Liu X."/>
            <person name="Jiang W."/>
            <person name="Mao L."/>
            <person name="Kong X."/>
            <person name="Jiao Y."/>
            <person name="Jia J."/>
        </authorList>
    </citation>
    <scope>NUCLEOTIDE SEQUENCE [LARGE SCALE GENOMIC DNA]</scope>
    <source>
        <strain evidence="3">cv. AL8/78</strain>
    </source>
</reference>
<sequence>MNFIQMIIVEMQSSTLLCRCMIICQYYCVVNLLIIFSKIPGLEQKYSDRIFSCVQAIRCK</sequence>
<dbReference type="Gramene" id="AET2Gv20392900.5">
    <property type="protein sequence ID" value="AET2Gv20392900.5"/>
    <property type="gene ID" value="AET2Gv20392900"/>
</dbReference>
<accession>A0A453B7A3</accession>
<dbReference type="EnsemblPlants" id="AET2Gv20392900.5">
    <property type="protein sequence ID" value="AET2Gv20392900.5"/>
    <property type="gene ID" value="AET2Gv20392900"/>
</dbReference>
<reference evidence="2" key="5">
    <citation type="journal article" date="2021" name="G3 (Bethesda)">
        <title>Aegilops tauschii genome assembly Aet v5.0 features greater sequence contiguity and improved annotation.</title>
        <authorList>
            <person name="Wang L."/>
            <person name="Zhu T."/>
            <person name="Rodriguez J.C."/>
            <person name="Deal K.R."/>
            <person name="Dubcovsky J."/>
            <person name="McGuire P.E."/>
            <person name="Lux T."/>
            <person name="Spannagl M."/>
            <person name="Mayer K.F.X."/>
            <person name="Baldrich P."/>
            <person name="Meyers B.C."/>
            <person name="Huo N."/>
            <person name="Gu Y.Q."/>
            <person name="Zhou H."/>
            <person name="Devos K.M."/>
            <person name="Bennetzen J.L."/>
            <person name="Unver T."/>
            <person name="Budak H."/>
            <person name="Gulick P.J."/>
            <person name="Galiba G."/>
            <person name="Kalapos B."/>
            <person name="Nelson D.R."/>
            <person name="Li P."/>
            <person name="You F.M."/>
            <person name="Luo M.C."/>
            <person name="Dvorak J."/>
        </authorList>
    </citation>
    <scope>NUCLEOTIDE SEQUENCE [LARGE SCALE GENOMIC DNA]</scope>
    <source>
        <strain evidence="2">cv. AL8/78</strain>
    </source>
</reference>
<dbReference type="Proteomes" id="UP000015105">
    <property type="component" value="Chromosome 2D"/>
</dbReference>
<name>A0A453B7A3_AEGTS</name>
<keyword evidence="1" id="KW-0812">Transmembrane</keyword>
<keyword evidence="1" id="KW-1133">Transmembrane helix</keyword>
<evidence type="ECO:0000313" key="3">
    <source>
        <dbReference type="Proteomes" id="UP000015105"/>
    </source>
</evidence>
<evidence type="ECO:0000313" key="2">
    <source>
        <dbReference type="EnsemblPlants" id="AET2Gv20392900.5"/>
    </source>
</evidence>
<reference evidence="3" key="1">
    <citation type="journal article" date="2014" name="Science">
        <title>Ancient hybridizations among the ancestral genomes of bread wheat.</title>
        <authorList>
            <consortium name="International Wheat Genome Sequencing Consortium,"/>
            <person name="Marcussen T."/>
            <person name="Sandve S.R."/>
            <person name="Heier L."/>
            <person name="Spannagl M."/>
            <person name="Pfeifer M."/>
            <person name="Jakobsen K.S."/>
            <person name="Wulff B.B."/>
            <person name="Steuernagel B."/>
            <person name="Mayer K.F."/>
            <person name="Olsen O.A."/>
        </authorList>
    </citation>
    <scope>NUCLEOTIDE SEQUENCE [LARGE SCALE GENOMIC DNA]</scope>
    <source>
        <strain evidence="3">cv. AL8/78</strain>
    </source>
</reference>